<dbReference type="Gene3D" id="3.90.230.10">
    <property type="entry name" value="Creatinase/methionine aminopeptidase superfamily"/>
    <property type="match status" value="1"/>
</dbReference>
<dbReference type="InterPro" id="IPR000587">
    <property type="entry name" value="Creatinase_N"/>
</dbReference>
<feature type="domain" description="Creatinase N-terminal" evidence="2">
    <location>
        <begin position="15"/>
        <end position="163"/>
    </location>
</feature>
<dbReference type="RefSeq" id="WP_378136613.1">
    <property type="nucleotide sequence ID" value="NZ_JBHSMI010000029.1"/>
</dbReference>
<proteinExistence type="predicted"/>
<dbReference type="Pfam" id="PF01321">
    <property type="entry name" value="Creatinase_N"/>
    <property type="match status" value="1"/>
</dbReference>
<keyword evidence="4" id="KW-1185">Reference proteome</keyword>
<dbReference type="InterPro" id="IPR000994">
    <property type="entry name" value="Pept_M24"/>
</dbReference>
<dbReference type="SUPFAM" id="SSF53092">
    <property type="entry name" value="Creatinase/prolidase N-terminal domain"/>
    <property type="match status" value="1"/>
</dbReference>
<dbReference type="Proteomes" id="UP001596113">
    <property type="component" value="Unassembled WGS sequence"/>
</dbReference>
<dbReference type="CDD" id="cd01066">
    <property type="entry name" value="APP_MetAP"/>
    <property type="match status" value="1"/>
</dbReference>
<organism evidence="3 4">
    <name type="scientific">Cohnella soli</name>
    <dbReference type="NCBI Taxonomy" id="425005"/>
    <lineage>
        <taxon>Bacteria</taxon>
        <taxon>Bacillati</taxon>
        <taxon>Bacillota</taxon>
        <taxon>Bacilli</taxon>
        <taxon>Bacillales</taxon>
        <taxon>Paenibacillaceae</taxon>
        <taxon>Cohnella</taxon>
    </lineage>
</organism>
<gene>
    <name evidence="3" type="ORF">ACFPOF_21895</name>
</gene>
<dbReference type="Pfam" id="PF00557">
    <property type="entry name" value="Peptidase_M24"/>
    <property type="match status" value="1"/>
</dbReference>
<dbReference type="InterPro" id="IPR029149">
    <property type="entry name" value="Creatin/AminoP/Spt16_N"/>
</dbReference>
<dbReference type="InterPro" id="IPR036005">
    <property type="entry name" value="Creatinase/aminopeptidase-like"/>
</dbReference>
<dbReference type="PANTHER" id="PTHR46112:SF2">
    <property type="entry name" value="XAA-PRO AMINOPEPTIDASE P-RELATED"/>
    <property type="match status" value="1"/>
</dbReference>
<evidence type="ECO:0000259" key="1">
    <source>
        <dbReference type="Pfam" id="PF00557"/>
    </source>
</evidence>
<dbReference type="EMBL" id="JBHSMI010000029">
    <property type="protein sequence ID" value="MFC5405405.1"/>
    <property type="molecule type" value="Genomic_DNA"/>
</dbReference>
<name>A0ABW0HYK1_9BACL</name>
<dbReference type="SUPFAM" id="SSF55920">
    <property type="entry name" value="Creatinase/aminopeptidase"/>
    <property type="match status" value="1"/>
</dbReference>
<feature type="domain" description="Peptidase M24" evidence="1">
    <location>
        <begin position="170"/>
        <end position="372"/>
    </location>
</feature>
<accession>A0ABW0HYK1</accession>
<sequence length="390" mass="43628">MTQHVKIPDYEYTERIQKAAKLVAERGLDILVVNSNEADYANARYFSGFWPLFERAGVAISASGDAALMVGPESTVYAADFGKIDKIFCLMEYRESANPSYPEIKPDTYNDVFKSIGVTGAKLRIGVASFLDTTVVMMEGLRSSFPEAEIVRADDIMVELRTIKSDNELACMREGFRITELATAEVIRQIRPGVTECQMVGIAQRVIYENGAEYEGLPMYIFSEKSTRHAISRSSHRVINKGDIVQLNLSAKVDGYSPAIGLPISMGKLTPERRQSIEFGLKAHEWTQSKLKAGVVASDIAKGFLQFYKDNGYGENYLYGPCHGTGMIEVEAPWMETSSDYILRPNMTFQIDTFFMTNSFGVRWEKGVVIRENGCEPLCSPIGRIHELEF</sequence>
<dbReference type="Gene3D" id="3.40.350.10">
    <property type="entry name" value="Creatinase/prolidase N-terminal domain"/>
    <property type="match status" value="1"/>
</dbReference>
<protein>
    <submittedName>
        <fullName evidence="3">M24 family metallopeptidase</fullName>
    </submittedName>
</protein>
<reference evidence="4" key="1">
    <citation type="journal article" date="2019" name="Int. J. Syst. Evol. Microbiol.">
        <title>The Global Catalogue of Microorganisms (GCM) 10K type strain sequencing project: providing services to taxonomists for standard genome sequencing and annotation.</title>
        <authorList>
            <consortium name="The Broad Institute Genomics Platform"/>
            <consortium name="The Broad Institute Genome Sequencing Center for Infectious Disease"/>
            <person name="Wu L."/>
            <person name="Ma J."/>
        </authorList>
    </citation>
    <scope>NUCLEOTIDE SEQUENCE [LARGE SCALE GENOMIC DNA]</scope>
    <source>
        <strain evidence="4">CGMCC 1.18575</strain>
    </source>
</reference>
<dbReference type="InterPro" id="IPR050659">
    <property type="entry name" value="Peptidase_M24B"/>
</dbReference>
<comment type="caution">
    <text evidence="3">The sequence shown here is derived from an EMBL/GenBank/DDBJ whole genome shotgun (WGS) entry which is preliminary data.</text>
</comment>
<evidence type="ECO:0000313" key="4">
    <source>
        <dbReference type="Proteomes" id="UP001596113"/>
    </source>
</evidence>
<evidence type="ECO:0000259" key="2">
    <source>
        <dbReference type="Pfam" id="PF01321"/>
    </source>
</evidence>
<evidence type="ECO:0000313" key="3">
    <source>
        <dbReference type="EMBL" id="MFC5405405.1"/>
    </source>
</evidence>
<dbReference type="PANTHER" id="PTHR46112">
    <property type="entry name" value="AMINOPEPTIDASE"/>
    <property type="match status" value="1"/>
</dbReference>